<proteinExistence type="predicted"/>
<keyword evidence="2" id="KW-1185">Reference proteome</keyword>
<evidence type="ECO:0000313" key="2">
    <source>
        <dbReference type="Proteomes" id="UP001234178"/>
    </source>
</evidence>
<organism evidence="1 2">
    <name type="scientific">Daphnia magna</name>
    <dbReference type="NCBI Taxonomy" id="35525"/>
    <lineage>
        <taxon>Eukaryota</taxon>
        <taxon>Metazoa</taxon>
        <taxon>Ecdysozoa</taxon>
        <taxon>Arthropoda</taxon>
        <taxon>Crustacea</taxon>
        <taxon>Branchiopoda</taxon>
        <taxon>Diplostraca</taxon>
        <taxon>Cladocera</taxon>
        <taxon>Anomopoda</taxon>
        <taxon>Daphniidae</taxon>
        <taxon>Daphnia</taxon>
    </lineage>
</organism>
<dbReference type="Proteomes" id="UP001234178">
    <property type="component" value="Unassembled WGS sequence"/>
</dbReference>
<evidence type="ECO:0000313" key="1">
    <source>
        <dbReference type="EMBL" id="KAK4010900.1"/>
    </source>
</evidence>
<name>A0ABQ9ZEC7_9CRUS</name>
<comment type="caution">
    <text evidence="1">The sequence shown here is derived from an EMBL/GenBank/DDBJ whole genome shotgun (WGS) entry which is preliminary data.</text>
</comment>
<reference evidence="1 2" key="1">
    <citation type="journal article" date="2023" name="Nucleic Acids Res.">
        <title>The hologenome of Daphnia magna reveals possible DNA methylation and microbiome-mediated evolution of the host genome.</title>
        <authorList>
            <person name="Chaturvedi A."/>
            <person name="Li X."/>
            <person name="Dhandapani V."/>
            <person name="Marshall H."/>
            <person name="Kissane S."/>
            <person name="Cuenca-Cambronero M."/>
            <person name="Asole G."/>
            <person name="Calvet F."/>
            <person name="Ruiz-Romero M."/>
            <person name="Marangio P."/>
            <person name="Guigo R."/>
            <person name="Rago D."/>
            <person name="Mirbahai L."/>
            <person name="Eastwood N."/>
            <person name="Colbourne J.K."/>
            <person name="Zhou J."/>
            <person name="Mallon E."/>
            <person name="Orsini L."/>
        </authorList>
    </citation>
    <scope>NUCLEOTIDE SEQUENCE [LARGE SCALE GENOMIC DNA]</scope>
    <source>
        <strain evidence="1">LRV0_1</strain>
    </source>
</reference>
<accession>A0ABQ9ZEC7</accession>
<gene>
    <name evidence="1" type="ORF">OUZ56_020023</name>
</gene>
<protein>
    <submittedName>
        <fullName evidence="1">Uncharacterized protein</fullName>
    </submittedName>
</protein>
<dbReference type="EMBL" id="JAOYFB010000003">
    <property type="protein sequence ID" value="KAK4010900.1"/>
    <property type="molecule type" value="Genomic_DNA"/>
</dbReference>
<sequence>MIEIEASQRRCAAVDSFNLFPLFRLGFFGSKDRARRYPIEGENKKEKKKEVKQAGLLLNSRYTCMIIIYNVNHDAIITAIYRQEKLAYIF</sequence>